<feature type="domain" description="BON" evidence="2">
    <location>
        <begin position="3"/>
        <end position="71"/>
    </location>
</feature>
<evidence type="ECO:0000259" key="2">
    <source>
        <dbReference type="PROSITE" id="PS50914"/>
    </source>
</evidence>
<dbReference type="InterPro" id="IPR007055">
    <property type="entry name" value="BON_dom"/>
</dbReference>
<dbReference type="EMBL" id="JBHMFB010000010">
    <property type="protein sequence ID" value="MFB9088697.1"/>
    <property type="molecule type" value="Genomic_DNA"/>
</dbReference>
<accession>A0ABV5GD20</accession>
<dbReference type="Pfam" id="PF04972">
    <property type="entry name" value="BON"/>
    <property type="match status" value="3"/>
</dbReference>
<evidence type="ECO:0000313" key="3">
    <source>
        <dbReference type="EMBL" id="MFB9088697.1"/>
    </source>
</evidence>
<dbReference type="PROSITE" id="PS50914">
    <property type="entry name" value="BON"/>
    <property type="match status" value="3"/>
</dbReference>
<sequence length="223" mass="25091">MKSNEQLQKDVMDALKWEPQLHAAEIGVIVHDGIVTLTGTVDNYSKKIAAETAAKEVAGVKALVEKIDVKYSFTETKTDDEIAAEVLKALRNNWNVPDEKIKIEVDDAWVTLNGDVTWNYQKEAAKHAIENVPGVKGVFNHIQIKSLHKSELEKKVIENALRRHWSINADDIRVSVNNNKVILNGTVTSLNQKEEAEKIAWKTPGVLFVDNNLVIDYKYDYAV</sequence>
<dbReference type="SMART" id="SM00749">
    <property type="entry name" value="BON"/>
    <property type="match status" value="3"/>
</dbReference>
<dbReference type="InterPro" id="IPR014004">
    <property type="entry name" value="Transpt-assoc_nodulatn_dom_bac"/>
</dbReference>
<proteinExistence type="predicted"/>
<dbReference type="InterPro" id="IPR051686">
    <property type="entry name" value="Lipoprotein_DolP"/>
</dbReference>
<keyword evidence="1" id="KW-0732">Signal</keyword>
<protein>
    <submittedName>
        <fullName evidence="3">BON domain-containing protein</fullName>
    </submittedName>
</protein>
<dbReference type="PANTHER" id="PTHR34606:SF4">
    <property type="entry name" value="OUTER MEMBRANE LIPOPROTEIN DOLP"/>
    <property type="match status" value="1"/>
</dbReference>
<dbReference type="Gene3D" id="3.30.1340.30">
    <property type="match status" value="3"/>
</dbReference>
<reference evidence="3 4" key="1">
    <citation type="submission" date="2024-09" db="EMBL/GenBank/DDBJ databases">
        <authorList>
            <person name="Sun Q."/>
            <person name="Mori K."/>
        </authorList>
    </citation>
    <scope>NUCLEOTIDE SEQUENCE [LARGE SCALE GENOMIC DNA]</scope>
    <source>
        <strain evidence="3 4">CECT 8460</strain>
    </source>
</reference>
<evidence type="ECO:0000256" key="1">
    <source>
        <dbReference type="ARBA" id="ARBA00022729"/>
    </source>
</evidence>
<name>A0ABV5GD20_9FLAO</name>
<feature type="domain" description="BON" evidence="2">
    <location>
        <begin position="149"/>
        <end position="217"/>
    </location>
</feature>
<keyword evidence="4" id="KW-1185">Reference proteome</keyword>
<comment type="caution">
    <text evidence="3">The sequence shown here is derived from an EMBL/GenBank/DDBJ whole genome shotgun (WGS) entry which is preliminary data.</text>
</comment>
<evidence type="ECO:0000313" key="4">
    <source>
        <dbReference type="Proteomes" id="UP001589576"/>
    </source>
</evidence>
<organism evidence="3 4">
    <name type="scientific">Flavobacterium paronense</name>
    <dbReference type="NCBI Taxonomy" id="1392775"/>
    <lineage>
        <taxon>Bacteria</taxon>
        <taxon>Pseudomonadati</taxon>
        <taxon>Bacteroidota</taxon>
        <taxon>Flavobacteriia</taxon>
        <taxon>Flavobacteriales</taxon>
        <taxon>Flavobacteriaceae</taxon>
        <taxon>Flavobacterium</taxon>
    </lineage>
</organism>
<feature type="domain" description="BON" evidence="2">
    <location>
        <begin position="78"/>
        <end position="146"/>
    </location>
</feature>
<dbReference type="RefSeq" id="WP_290285956.1">
    <property type="nucleotide sequence ID" value="NZ_JAUFQN010000019.1"/>
</dbReference>
<dbReference type="Proteomes" id="UP001589576">
    <property type="component" value="Unassembled WGS sequence"/>
</dbReference>
<dbReference type="PANTHER" id="PTHR34606">
    <property type="entry name" value="BON DOMAIN-CONTAINING PROTEIN"/>
    <property type="match status" value="1"/>
</dbReference>
<gene>
    <name evidence="3" type="ORF">ACFFUU_03705</name>
</gene>